<feature type="domain" description="HD-GYP" evidence="1">
    <location>
        <begin position="140"/>
        <end position="336"/>
    </location>
</feature>
<dbReference type="InterPro" id="IPR037522">
    <property type="entry name" value="HD_GYP_dom"/>
</dbReference>
<dbReference type="InterPro" id="IPR003607">
    <property type="entry name" value="HD/PDEase_dom"/>
</dbReference>
<dbReference type="Pfam" id="PF13487">
    <property type="entry name" value="HD_5"/>
    <property type="match status" value="1"/>
</dbReference>
<proteinExistence type="predicted"/>
<accession>A0A2M9ZJD5</accession>
<dbReference type="CDD" id="cd00077">
    <property type="entry name" value="HDc"/>
    <property type="match status" value="1"/>
</dbReference>
<protein>
    <submittedName>
        <fullName evidence="3">Metal-dependent phosphohydrolase</fullName>
    </submittedName>
</protein>
<organism evidence="3 5">
    <name type="scientific">Leptospira perolatii</name>
    <dbReference type="NCBI Taxonomy" id="2023191"/>
    <lineage>
        <taxon>Bacteria</taxon>
        <taxon>Pseudomonadati</taxon>
        <taxon>Spirochaetota</taxon>
        <taxon>Spirochaetia</taxon>
        <taxon>Leptospirales</taxon>
        <taxon>Leptospiraceae</taxon>
        <taxon>Leptospira</taxon>
    </lineage>
</organism>
<dbReference type="Proteomes" id="UP000231962">
    <property type="component" value="Unassembled WGS sequence"/>
</dbReference>
<dbReference type="PROSITE" id="PS51832">
    <property type="entry name" value="HD_GYP"/>
    <property type="match status" value="1"/>
</dbReference>
<dbReference type="EMBL" id="NPDY01000009">
    <property type="protein sequence ID" value="PJZ69548.1"/>
    <property type="molecule type" value="Genomic_DNA"/>
</dbReference>
<gene>
    <name evidence="2" type="ORF">CH360_11135</name>
    <name evidence="3" type="ORF">CH373_16535</name>
</gene>
<dbReference type="Proteomes" id="UP000231990">
    <property type="component" value="Unassembled WGS sequence"/>
</dbReference>
<dbReference type="GO" id="GO:0016787">
    <property type="term" value="F:hydrolase activity"/>
    <property type="evidence" value="ECO:0007669"/>
    <property type="project" value="UniProtKB-KW"/>
</dbReference>
<name>A0A2M9ZJD5_9LEPT</name>
<dbReference type="PANTHER" id="PTHR43155:SF2">
    <property type="entry name" value="CYCLIC DI-GMP PHOSPHODIESTERASE PA4108"/>
    <property type="match status" value="1"/>
</dbReference>
<dbReference type="SUPFAM" id="SSF109604">
    <property type="entry name" value="HD-domain/PDEase-like"/>
    <property type="match status" value="1"/>
</dbReference>
<reference evidence="4 5" key="1">
    <citation type="submission" date="2017-07" db="EMBL/GenBank/DDBJ databases">
        <title>Leptospira spp. isolated from tropical soils.</title>
        <authorList>
            <person name="Thibeaux R."/>
            <person name="Iraola G."/>
            <person name="Ferres I."/>
            <person name="Bierque E."/>
            <person name="Girault D."/>
            <person name="Soupe-Gilbert M.-E."/>
            <person name="Picardeau M."/>
            <person name="Goarant C."/>
        </authorList>
    </citation>
    <scope>NUCLEOTIDE SEQUENCE [LARGE SCALE GENOMIC DNA]</scope>
    <source>
        <strain evidence="3 5">FH1-B-B1</strain>
        <strain evidence="2 4">FH1-B-C1</strain>
    </source>
</reference>
<sequence length="400" mass="45482">MKKINVSELKAGMRFTKPVYLDKENLFITSNTPVTDSDLERLKRFGITEVLTHGEQMVIEEPQEVHHEGHHLEDFILSTTVDEDLLPLKNIFDNLNRIRLTFSSLYKATFHLVQDIYRKVSDDKSFDIATVRDMAEQITDFVRAHSNLSYLILATNNPGYYLYNQITSSTFYALIIGKLLDYSRPKMVDLAISCLSADVGMTKVPPAISEKTEQLTDEEYKSILKHTIVGYQILTQKIKMKNSLAIVALQHHERYDGKGYPQKLAGTAIEEQARIYAIADNFSALITNRPHRHSILPHEAIKSMISMDVGKFDLKIVRTFLNHISLYPVGSCVELSDKRIGIVLSSNPDKPLRPSIRIVKDEYGTMVRHLILVDLVKDNHLFIVKALDLATTLAVEENPI</sequence>
<keyword evidence="4" id="KW-1185">Reference proteome</keyword>
<comment type="caution">
    <text evidence="3">The sequence shown here is derived from an EMBL/GenBank/DDBJ whole genome shotgun (WGS) entry which is preliminary data.</text>
</comment>
<dbReference type="RefSeq" id="WP_100714109.1">
    <property type="nucleotide sequence ID" value="NZ_NPDY01000009.1"/>
</dbReference>
<keyword evidence="3" id="KW-0378">Hydrolase</keyword>
<dbReference type="EMBL" id="NPDZ01000014">
    <property type="protein sequence ID" value="PJZ72063.1"/>
    <property type="molecule type" value="Genomic_DNA"/>
</dbReference>
<evidence type="ECO:0000259" key="1">
    <source>
        <dbReference type="PROSITE" id="PS51832"/>
    </source>
</evidence>
<dbReference type="PANTHER" id="PTHR43155">
    <property type="entry name" value="CYCLIC DI-GMP PHOSPHODIESTERASE PA4108-RELATED"/>
    <property type="match status" value="1"/>
</dbReference>
<evidence type="ECO:0000313" key="5">
    <source>
        <dbReference type="Proteomes" id="UP000231990"/>
    </source>
</evidence>
<evidence type="ECO:0000313" key="4">
    <source>
        <dbReference type="Proteomes" id="UP000231962"/>
    </source>
</evidence>
<evidence type="ECO:0000313" key="2">
    <source>
        <dbReference type="EMBL" id="PJZ69548.1"/>
    </source>
</evidence>
<dbReference type="AlphaFoldDB" id="A0A2M9ZJD5"/>
<evidence type="ECO:0000313" key="3">
    <source>
        <dbReference type="EMBL" id="PJZ72063.1"/>
    </source>
</evidence>
<dbReference type="Gene3D" id="1.10.3210.10">
    <property type="entry name" value="Hypothetical protein af1432"/>
    <property type="match status" value="1"/>
</dbReference>
<dbReference type="OrthoDB" id="9781505at2"/>